<organism evidence="4 5">
    <name type="scientific">Candidatus Intestinimonas merdavium</name>
    <dbReference type="NCBI Taxonomy" id="2838622"/>
    <lineage>
        <taxon>Bacteria</taxon>
        <taxon>Bacillati</taxon>
        <taxon>Bacillota</taxon>
        <taxon>Clostridia</taxon>
        <taxon>Eubacteriales</taxon>
        <taxon>Intestinimonas</taxon>
    </lineage>
</organism>
<accession>A0A9D1Z4N9</accession>
<dbReference type="SUPFAM" id="SSF53335">
    <property type="entry name" value="S-adenosyl-L-methionine-dependent methyltransferases"/>
    <property type="match status" value="1"/>
</dbReference>
<evidence type="ECO:0000313" key="5">
    <source>
        <dbReference type="Proteomes" id="UP000886824"/>
    </source>
</evidence>
<proteinExistence type="predicted"/>
<name>A0A9D1Z4N9_9FIRM</name>
<evidence type="ECO:0000256" key="1">
    <source>
        <dbReference type="ARBA" id="ARBA00022603"/>
    </source>
</evidence>
<dbReference type="InterPro" id="IPR050953">
    <property type="entry name" value="N4_N6_ade-DNA_methylase"/>
</dbReference>
<dbReference type="CDD" id="cd02440">
    <property type="entry name" value="AdoMet_MTases"/>
    <property type="match status" value="1"/>
</dbReference>
<reference evidence="4" key="2">
    <citation type="submission" date="2021-04" db="EMBL/GenBank/DDBJ databases">
        <authorList>
            <person name="Gilroy R."/>
        </authorList>
    </citation>
    <scope>NUCLEOTIDE SEQUENCE</scope>
    <source>
        <strain evidence="4">CHK33-7979</strain>
    </source>
</reference>
<evidence type="ECO:0000256" key="3">
    <source>
        <dbReference type="ARBA" id="ARBA00022691"/>
    </source>
</evidence>
<reference evidence="4" key="1">
    <citation type="journal article" date="2021" name="PeerJ">
        <title>Extensive microbial diversity within the chicken gut microbiome revealed by metagenomics and culture.</title>
        <authorList>
            <person name="Gilroy R."/>
            <person name="Ravi A."/>
            <person name="Getino M."/>
            <person name="Pursley I."/>
            <person name="Horton D.L."/>
            <person name="Alikhan N.F."/>
            <person name="Baker D."/>
            <person name="Gharbi K."/>
            <person name="Hall N."/>
            <person name="Watson M."/>
            <person name="Adriaenssens E.M."/>
            <person name="Foster-Nyarko E."/>
            <person name="Jarju S."/>
            <person name="Secka A."/>
            <person name="Antonio M."/>
            <person name="Oren A."/>
            <person name="Chaudhuri R.R."/>
            <person name="La Ragione R."/>
            <person name="Hildebrand F."/>
            <person name="Pallen M.J."/>
        </authorList>
    </citation>
    <scope>NUCLEOTIDE SEQUENCE</scope>
    <source>
        <strain evidence="4">CHK33-7979</strain>
    </source>
</reference>
<keyword evidence="2" id="KW-0808">Transferase</keyword>
<dbReference type="AlphaFoldDB" id="A0A9D1Z4N9"/>
<dbReference type="GO" id="GO:0032259">
    <property type="term" value="P:methylation"/>
    <property type="evidence" value="ECO:0007669"/>
    <property type="project" value="UniProtKB-KW"/>
</dbReference>
<gene>
    <name evidence="4" type="ORF">H9826_08245</name>
</gene>
<dbReference type="Proteomes" id="UP000886824">
    <property type="component" value="Unassembled WGS sequence"/>
</dbReference>
<dbReference type="PRINTS" id="PR00507">
    <property type="entry name" value="N12N6MTFRASE"/>
</dbReference>
<dbReference type="EMBL" id="DXCX01000084">
    <property type="protein sequence ID" value="HIY73944.1"/>
    <property type="molecule type" value="Genomic_DNA"/>
</dbReference>
<keyword evidence="3" id="KW-0949">S-adenosyl-L-methionine</keyword>
<comment type="caution">
    <text evidence="4">The sequence shown here is derived from an EMBL/GenBank/DDBJ whole genome shotgun (WGS) entry which is preliminary data.</text>
</comment>
<dbReference type="GO" id="GO:0008168">
    <property type="term" value="F:methyltransferase activity"/>
    <property type="evidence" value="ECO:0007669"/>
    <property type="project" value="UniProtKB-KW"/>
</dbReference>
<dbReference type="InterPro" id="IPR029063">
    <property type="entry name" value="SAM-dependent_MTases_sf"/>
</dbReference>
<dbReference type="Gene3D" id="3.40.50.150">
    <property type="entry name" value="Vaccinia Virus protein VP39"/>
    <property type="match status" value="1"/>
</dbReference>
<keyword evidence="1" id="KW-0489">Methyltransferase</keyword>
<evidence type="ECO:0000313" key="4">
    <source>
        <dbReference type="EMBL" id="HIY73944.1"/>
    </source>
</evidence>
<protein>
    <submittedName>
        <fullName evidence="4">Uncharacterized protein</fullName>
    </submittedName>
</protein>
<sequence>MPGDNKKEYGDYQTPLDFCNRVCGYVKSHVIDDPAAILEPTCGIGNFLYSASEVFGCKNLYGIEINESYVRKAKGVIPSADIVTGNIFDVDVHRITQGNRVLIIGNPPWATNSNLVFNLPQKVNFKGLRGIDALTGSSNFDICESIILRLLDEFKRTDSTICMLCKTSVARNILLEISRNALSYERTEMLHFNANKVFGISAAACVFILKLSAATMPNRRVVCTVKDFDSLQTIDTLVAEDNRIRPLTASADLEGTCQMTWRQGVKHDCGRVMELESSENGLINKRKETVDIENALVFPLVKSSHFKSPVIQTFQKYVIVTQTKPKQDTSYIADQYPLTWKYLNAHIEDFNNRKSTIYKNASPFSMFGIGAYSFASYKVALSGFYKKPLFSLLHSSKPVMTDDTAYFLPFEDYDLAYSMMLLLNSDTVQSFLQSIAFLDNKRPYTVKLLSRLDLSKCLSAVPFDELKAVEQELKLPAQITIQQYNKLDQYIKALS</sequence>
<dbReference type="PANTHER" id="PTHR33841:SF5">
    <property type="entry name" value="DNA METHYLASE (MODIFICATION METHYLASE) (METHYLTRANSFERASE)-RELATED"/>
    <property type="match status" value="1"/>
</dbReference>
<evidence type="ECO:0000256" key="2">
    <source>
        <dbReference type="ARBA" id="ARBA00022679"/>
    </source>
</evidence>
<dbReference type="PANTHER" id="PTHR33841">
    <property type="entry name" value="DNA METHYLTRANSFERASE YEEA-RELATED"/>
    <property type="match status" value="1"/>
</dbReference>